<name>A4ADZ0_9GAMM</name>
<dbReference type="GO" id="GO:0046872">
    <property type="term" value="F:metal ion binding"/>
    <property type="evidence" value="ECO:0007669"/>
    <property type="project" value="InterPro"/>
</dbReference>
<dbReference type="Gene3D" id="2.40.420.20">
    <property type="match status" value="1"/>
</dbReference>
<evidence type="ECO:0000256" key="1">
    <source>
        <dbReference type="SAM" id="MobiDB-lite"/>
    </source>
</evidence>
<reference evidence="3 4" key="1">
    <citation type="journal article" date="2007" name="Proc. Natl. Acad. Sci. U.S.A.">
        <title>Characterization of a marine gammaproteobacterium capable of aerobic anoxygenic photosynthesis.</title>
        <authorList>
            <person name="Fuchs B.M."/>
            <person name="Spring S."/>
            <person name="Teeling H."/>
            <person name="Quast C."/>
            <person name="Wulf J."/>
            <person name="Schattenhofer M."/>
            <person name="Yan S."/>
            <person name="Ferriera S."/>
            <person name="Johnson J."/>
            <person name="Glockner F.O."/>
            <person name="Amann R."/>
        </authorList>
    </citation>
    <scope>NUCLEOTIDE SEQUENCE [LARGE SCALE GENOMIC DNA]</scope>
    <source>
        <strain evidence="3">KT71</strain>
    </source>
</reference>
<sequence>MRAEVSADLASNGQIVDQNLVGKWISPMHPEIIKDVPGQCEICGMDLVPAESLGYASASDMQANPPLVIPATAALLTGKRAVVYVEQSATERPTYIGREVVLGPRAGDSYVVESGLSEGELVVVSGNFKIDSALQIQAKPSMMNPEGGGTGGGHDHGSR</sequence>
<evidence type="ECO:0000313" key="4">
    <source>
        <dbReference type="Proteomes" id="UP000019205"/>
    </source>
</evidence>
<evidence type="ECO:0000259" key="2">
    <source>
        <dbReference type="Pfam" id="PF19335"/>
    </source>
</evidence>
<dbReference type="HOGENOM" id="CLU_1657841_0_0_6"/>
<feature type="domain" description="Heavy metal binding" evidence="2">
    <location>
        <begin position="23"/>
        <end position="50"/>
    </location>
</feature>
<dbReference type="RefSeq" id="WP_023659683.1">
    <property type="nucleotide sequence ID" value="NZ_CM002299.1"/>
</dbReference>
<keyword evidence="4" id="KW-1185">Reference proteome</keyword>
<feature type="region of interest" description="Disordered" evidence="1">
    <location>
        <begin position="139"/>
        <end position="159"/>
    </location>
</feature>
<proteinExistence type="predicted"/>
<dbReference type="STRING" id="314285.KT71_13664"/>
<dbReference type="AlphaFoldDB" id="A4ADZ0"/>
<dbReference type="EMBL" id="AAOA02000001">
    <property type="protein sequence ID" value="EAQ95800.2"/>
    <property type="molecule type" value="Genomic_DNA"/>
</dbReference>
<comment type="caution">
    <text evidence="3">The sequence shown here is derived from an EMBL/GenBank/DDBJ whole genome shotgun (WGS) entry which is preliminary data.</text>
</comment>
<dbReference type="Proteomes" id="UP000019205">
    <property type="component" value="Chromosome"/>
</dbReference>
<evidence type="ECO:0000313" key="3">
    <source>
        <dbReference type="EMBL" id="EAQ95800.2"/>
    </source>
</evidence>
<organism evidence="3 4">
    <name type="scientific">Congregibacter litoralis KT71</name>
    <dbReference type="NCBI Taxonomy" id="314285"/>
    <lineage>
        <taxon>Bacteria</taxon>
        <taxon>Pseudomonadati</taxon>
        <taxon>Pseudomonadota</taxon>
        <taxon>Gammaproteobacteria</taxon>
        <taxon>Cellvibrionales</taxon>
        <taxon>Halieaceae</taxon>
        <taxon>Congregibacter</taxon>
    </lineage>
</organism>
<accession>A4ADZ0</accession>
<dbReference type="InterPro" id="IPR045800">
    <property type="entry name" value="HMBD"/>
</dbReference>
<protein>
    <recommendedName>
        <fullName evidence="2">Heavy metal binding domain-containing protein</fullName>
    </recommendedName>
</protein>
<dbReference type="Pfam" id="PF19335">
    <property type="entry name" value="HMBD"/>
    <property type="match status" value="1"/>
</dbReference>
<dbReference type="eggNOG" id="COG0845">
    <property type="taxonomic scope" value="Bacteria"/>
</dbReference>
<gene>
    <name evidence="3" type="ORF">KT71_13664</name>
</gene>
<reference evidence="3 4" key="2">
    <citation type="journal article" date="2009" name="PLoS ONE">
        <title>The photosynthetic apparatus and its regulation in the aerobic gammaproteobacterium Congregibacter litoralis gen. nov., sp. nov.</title>
        <authorList>
            <person name="Spring S."/>
            <person name="Lunsdorf H."/>
            <person name="Fuchs B.M."/>
            <person name="Tindall B.J."/>
        </authorList>
    </citation>
    <scope>NUCLEOTIDE SEQUENCE [LARGE SCALE GENOMIC DNA]</scope>
    <source>
        <strain evidence="3">KT71</strain>
    </source>
</reference>